<dbReference type="RefSeq" id="WP_179724477.1">
    <property type="nucleotide sequence ID" value="NZ_BAABEF010000001.1"/>
</dbReference>
<evidence type="ECO:0000313" key="5">
    <source>
        <dbReference type="Proteomes" id="UP000582231"/>
    </source>
</evidence>
<dbReference type="GO" id="GO:0005975">
    <property type="term" value="P:carbohydrate metabolic process"/>
    <property type="evidence" value="ECO:0007669"/>
    <property type="project" value="InterPro"/>
</dbReference>
<dbReference type="EMBL" id="JACCBF010000001">
    <property type="protein sequence ID" value="NYD28497.1"/>
    <property type="molecule type" value="Genomic_DNA"/>
</dbReference>
<comment type="similarity">
    <text evidence="1">Belongs to the PGI/PMI family.</text>
</comment>
<dbReference type="SUPFAM" id="SSF53697">
    <property type="entry name" value="SIS domain"/>
    <property type="match status" value="1"/>
</dbReference>
<evidence type="ECO:0000259" key="3">
    <source>
        <dbReference type="Pfam" id="PF10432"/>
    </source>
</evidence>
<dbReference type="InterPro" id="IPR019490">
    <property type="entry name" value="Glu6P/Mann6P_isomerase_C"/>
</dbReference>
<evidence type="ECO:0000256" key="1">
    <source>
        <dbReference type="ARBA" id="ARBA00010523"/>
    </source>
</evidence>
<sequence length="341" mass="35976">MVWFDESRLDDEAALATADLRLRTLAESGARVRREVGDSAEAIAEAVARSIETRPRAVIAAGPDSRLLRAVLEPFCPVPFVAWPSPALPGWAGSLDLVVVLAPEGADPGTALAVAEAARRGCQLVVAAPRGSMVAEHVTGRWTTLLPTSTGDQLATAVAMLSFLDRVHLGPSAEPEAVSEALDAVAIACSPNRDISINPAKMLAISLADAAPLVWGGSVLAARAARRIAESIRRTSGRTALAGDAEHLLPVIEAARPRNVFADPVADGTGDRRPVLVMLDDGVDDPVVRDQRQRLEDAARSKDVRIEHVASEATGEVARYASLLLSGTYAAEYLRLGLVDD</sequence>
<keyword evidence="2" id="KW-0413">Isomerase</keyword>
<proteinExistence type="inferred from homology"/>
<dbReference type="Proteomes" id="UP000582231">
    <property type="component" value="Unassembled WGS sequence"/>
</dbReference>
<keyword evidence="5" id="KW-1185">Reference proteome</keyword>
<reference evidence="4 5" key="1">
    <citation type="submission" date="2020-07" db="EMBL/GenBank/DDBJ databases">
        <title>Sequencing the genomes of 1000 actinobacteria strains.</title>
        <authorList>
            <person name="Klenk H.-P."/>
        </authorList>
    </citation>
    <scope>NUCLEOTIDE SEQUENCE [LARGE SCALE GENOMIC DNA]</scope>
    <source>
        <strain evidence="4 5">DSM 19082</strain>
    </source>
</reference>
<dbReference type="InterPro" id="IPR046348">
    <property type="entry name" value="SIS_dom_sf"/>
</dbReference>
<feature type="domain" description="Bifunctional glucose-6-phosphate/mannose-6-phosphate isomerase C-terminal" evidence="3">
    <location>
        <begin position="198"/>
        <end position="334"/>
    </location>
</feature>
<dbReference type="Gene3D" id="3.40.50.10490">
    <property type="entry name" value="Glucose-6-phosphate isomerase like protein, domain 1"/>
    <property type="match status" value="1"/>
</dbReference>
<comment type="caution">
    <text evidence="4">The sequence shown here is derived from an EMBL/GenBank/DDBJ whole genome shotgun (WGS) entry which is preliminary data.</text>
</comment>
<gene>
    <name evidence="4" type="ORF">BJ958_000043</name>
</gene>
<protein>
    <recommendedName>
        <fullName evidence="3">Bifunctional glucose-6-phosphate/mannose-6-phosphate isomerase C-terminal domain-containing protein</fullName>
    </recommendedName>
</protein>
<evidence type="ECO:0000256" key="2">
    <source>
        <dbReference type="ARBA" id="ARBA00023235"/>
    </source>
</evidence>
<dbReference type="GO" id="GO:1901135">
    <property type="term" value="P:carbohydrate derivative metabolic process"/>
    <property type="evidence" value="ECO:0007669"/>
    <property type="project" value="InterPro"/>
</dbReference>
<evidence type="ECO:0000313" key="4">
    <source>
        <dbReference type="EMBL" id="NYD28497.1"/>
    </source>
</evidence>
<dbReference type="GO" id="GO:0004347">
    <property type="term" value="F:glucose-6-phosphate isomerase activity"/>
    <property type="evidence" value="ECO:0007669"/>
    <property type="project" value="InterPro"/>
</dbReference>
<dbReference type="Pfam" id="PF10432">
    <property type="entry name" value="bact-PGI_C"/>
    <property type="match status" value="1"/>
</dbReference>
<dbReference type="GO" id="GO:0097367">
    <property type="term" value="F:carbohydrate derivative binding"/>
    <property type="evidence" value="ECO:0007669"/>
    <property type="project" value="InterPro"/>
</dbReference>
<dbReference type="GO" id="GO:0004476">
    <property type="term" value="F:mannose-6-phosphate isomerase activity"/>
    <property type="evidence" value="ECO:0007669"/>
    <property type="project" value="InterPro"/>
</dbReference>
<accession>A0A852R6J9</accession>
<name>A0A852R6J9_9ACTN</name>
<dbReference type="AlphaFoldDB" id="A0A852R6J9"/>
<organism evidence="4 5">
    <name type="scientific">Nocardioides kongjuensis</name>
    <dbReference type="NCBI Taxonomy" id="349522"/>
    <lineage>
        <taxon>Bacteria</taxon>
        <taxon>Bacillati</taxon>
        <taxon>Actinomycetota</taxon>
        <taxon>Actinomycetes</taxon>
        <taxon>Propionibacteriales</taxon>
        <taxon>Nocardioidaceae</taxon>
        <taxon>Nocardioides</taxon>
    </lineage>
</organism>